<dbReference type="EMBL" id="RCML01000567">
    <property type="protein sequence ID" value="KAG2973629.1"/>
    <property type="molecule type" value="Genomic_DNA"/>
</dbReference>
<name>A0A8T1BPP8_9STRA</name>
<dbReference type="AlphaFoldDB" id="A0A8T1BPP8"/>
<evidence type="ECO:0000313" key="3">
    <source>
        <dbReference type="EMBL" id="KAG2973629.1"/>
    </source>
</evidence>
<evidence type="ECO:0000313" key="4">
    <source>
        <dbReference type="Proteomes" id="UP000774804"/>
    </source>
</evidence>
<dbReference type="EMBL" id="RCMG01000553">
    <property type="protein sequence ID" value="KAG2852251.1"/>
    <property type="molecule type" value="Genomic_DNA"/>
</dbReference>
<accession>A0A8T1BPP8</accession>
<dbReference type="Proteomes" id="UP000697107">
    <property type="component" value="Unassembled WGS sequence"/>
</dbReference>
<protein>
    <submittedName>
        <fullName evidence="2">Uncharacterized protein</fullName>
    </submittedName>
</protein>
<dbReference type="VEuPathDB" id="FungiDB:PC110_g15832"/>
<comment type="caution">
    <text evidence="2">The sequence shown here is derived from an EMBL/GenBank/DDBJ whole genome shotgun (WGS) entry which is preliminary data.</text>
</comment>
<proteinExistence type="predicted"/>
<reference evidence="2" key="1">
    <citation type="submission" date="2018-10" db="EMBL/GenBank/DDBJ databases">
        <title>Effector identification in a new, highly contiguous assembly of the strawberry crown rot pathogen Phytophthora cactorum.</title>
        <authorList>
            <person name="Armitage A.D."/>
            <person name="Nellist C.F."/>
            <person name="Bates H."/>
            <person name="Vickerstaff R.J."/>
            <person name="Harrison R.J."/>
        </authorList>
    </citation>
    <scope>NUCLEOTIDE SEQUENCE</scope>
    <source>
        <strain evidence="1">15-7</strain>
        <strain evidence="2">4032</strain>
        <strain evidence="3">P415</strain>
    </source>
</reference>
<dbReference type="EMBL" id="RCMI01000545">
    <property type="protein sequence ID" value="KAG2906217.1"/>
    <property type="molecule type" value="Genomic_DNA"/>
</dbReference>
<dbReference type="Proteomes" id="UP000774804">
    <property type="component" value="Unassembled WGS sequence"/>
</dbReference>
<dbReference type="Proteomes" id="UP000735874">
    <property type="component" value="Unassembled WGS sequence"/>
</dbReference>
<evidence type="ECO:0000313" key="2">
    <source>
        <dbReference type="EMBL" id="KAG2906217.1"/>
    </source>
</evidence>
<organism evidence="2 4">
    <name type="scientific">Phytophthora cactorum</name>
    <dbReference type="NCBI Taxonomy" id="29920"/>
    <lineage>
        <taxon>Eukaryota</taxon>
        <taxon>Sar</taxon>
        <taxon>Stramenopiles</taxon>
        <taxon>Oomycota</taxon>
        <taxon>Peronosporomycetes</taxon>
        <taxon>Peronosporales</taxon>
        <taxon>Peronosporaceae</taxon>
        <taxon>Phytophthora</taxon>
    </lineage>
</organism>
<gene>
    <name evidence="1" type="ORF">PC113_g15180</name>
    <name evidence="2" type="ORF">PC115_g14343</name>
    <name evidence="3" type="ORF">PC118_g15010</name>
</gene>
<sequence length="111" mass="12380">MLDLLGNHKARYCGCLARFAHCYAGGRRNFFQILIRNENPTHSHLTTRAEAASYLTTKTLPIDDQDGEDVKTLADARASPKQITNFLNKRIGEESEFGKKEAGKNHSTANT</sequence>
<evidence type="ECO:0000313" key="1">
    <source>
        <dbReference type="EMBL" id="KAG2852251.1"/>
    </source>
</evidence>